<dbReference type="EMBL" id="QOKW01000021">
    <property type="protein sequence ID" value="KAA0677780.1"/>
    <property type="molecule type" value="Genomic_DNA"/>
</dbReference>
<dbReference type="RefSeq" id="WP_149470972.1">
    <property type="nucleotide sequence ID" value="NZ_QOKW01000021.1"/>
</dbReference>
<dbReference type="Pfam" id="PF05354">
    <property type="entry name" value="Phage_attach"/>
    <property type="match status" value="1"/>
</dbReference>
<dbReference type="GO" id="GO:0019068">
    <property type="term" value="P:virion assembly"/>
    <property type="evidence" value="ECO:0007669"/>
    <property type="project" value="InterPro"/>
</dbReference>
<organism evidence="1 2">
    <name type="scientific">Roseomonas genomospecies 6</name>
    <dbReference type="NCBI Taxonomy" id="214106"/>
    <lineage>
        <taxon>Bacteria</taxon>
        <taxon>Pseudomonadati</taxon>
        <taxon>Pseudomonadota</taxon>
        <taxon>Alphaproteobacteria</taxon>
        <taxon>Acetobacterales</taxon>
        <taxon>Roseomonadaceae</taxon>
        <taxon>Roseomonas</taxon>
    </lineage>
</organism>
<evidence type="ECO:0000313" key="1">
    <source>
        <dbReference type="EMBL" id="KAA0677780.1"/>
    </source>
</evidence>
<proteinExistence type="predicted"/>
<accession>A0A9W7KQJ2</accession>
<dbReference type="Proteomes" id="UP000480854">
    <property type="component" value="Unassembled WGS sequence"/>
</dbReference>
<protein>
    <submittedName>
        <fullName evidence="1">Uncharacterized protein</fullName>
    </submittedName>
</protein>
<sequence>MSFHALPDALFADPNVAEDATFTPADGVPASVRVIRKTASADFRFDGTTVRSDAVTFKLRVADVPTPTEGDTITDADGAGYVVQGAPSRTMRGLVWLVEAVPA</sequence>
<gene>
    <name evidence="1" type="ORF">DS843_21920</name>
</gene>
<reference evidence="1 2" key="1">
    <citation type="submission" date="2018-07" db="EMBL/GenBank/DDBJ databases">
        <title>Genome sequence of Azospirillum sp. ATCC 49961.</title>
        <authorList>
            <person name="Sant'Anna F.H."/>
            <person name="Baldani J.I."/>
            <person name="Zilli J.E."/>
            <person name="Reis V.M."/>
            <person name="Hartmann A."/>
            <person name="Cruz L."/>
            <person name="de Souza E.M."/>
            <person name="de Oliveira Pedrosa F."/>
            <person name="Passaglia L.M.P."/>
        </authorList>
    </citation>
    <scope>NUCLEOTIDE SEQUENCE [LARGE SCALE GENOMIC DNA]</scope>
    <source>
        <strain evidence="1 2">ATCC 49961</strain>
    </source>
</reference>
<keyword evidence="2" id="KW-1185">Reference proteome</keyword>
<dbReference type="AlphaFoldDB" id="A0A9W7KQJ2"/>
<evidence type="ECO:0000313" key="2">
    <source>
        <dbReference type="Proteomes" id="UP000480854"/>
    </source>
</evidence>
<comment type="caution">
    <text evidence="1">The sequence shown here is derived from an EMBL/GenBank/DDBJ whole genome shotgun (WGS) entry which is preliminary data.</text>
</comment>
<name>A0A9W7KQJ2_9PROT</name>
<dbReference type="OrthoDB" id="8410231at2"/>
<dbReference type="InterPro" id="IPR008018">
    <property type="entry name" value="Phage_tail_attach_FII"/>
</dbReference>